<proteinExistence type="predicted"/>
<feature type="non-terminal residue" evidence="7">
    <location>
        <position position="1"/>
    </location>
</feature>
<dbReference type="InterPro" id="IPR000412">
    <property type="entry name" value="ABC_2_transport"/>
</dbReference>
<comment type="subcellular location">
    <subcellularLocation>
        <location evidence="1">Membrane</location>
        <topology evidence="1">Multi-pass membrane protein</topology>
    </subcellularLocation>
</comment>
<dbReference type="PROSITE" id="PS51012">
    <property type="entry name" value="ABC_TM2"/>
    <property type="match status" value="1"/>
</dbReference>
<feature type="transmembrane region" description="Helical" evidence="5">
    <location>
        <begin position="47"/>
        <end position="75"/>
    </location>
</feature>
<feature type="transmembrane region" description="Helical" evidence="5">
    <location>
        <begin position="139"/>
        <end position="160"/>
    </location>
</feature>
<comment type="caution">
    <text evidence="7">The sequence shown here is derived from an EMBL/GenBank/DDBJ whole genome shotgun (WGS) entry which is preliminary data.</text>
</comment>
<dbReference type="PANTHER" id="PTHR43229">
    <property type="entry name" value="NODULATION PROTEIN J"/>
    <property type="match status" value="1"/>
</dbReference>
<evidence type="ECO:0000256" key="4">
    <source>
        <dbReference type="ARBA" id="ARBA00023136"/>
    </source>
</evidence>
<keyword evidence="2 5" id="KW-0812">Transmembrane</keyword>
<evidence type="ECO:0000256" key="1">
    <source>
        <dbReference type="ARBA" id="ARBA00004141"/>
    </source>
</evidence>
<keyword evidence="4 5" id="KW-0472">Membrane</keyword>
<evidence type="ECO:0000313" key="7">
    <source>
        <dbReference type="EMBL" id="KKK83211.1"/>
    </source>
</evidence>
<evidence type="ECO:0000256" key="2">
    <source>
        <dbReference type="ARBA" id="ARBA00022692"/>
    </source>
</evidence>
<dbReference type="EMBL" id="LAZR01052329">
    <property type="protein sequence ID" value="KKK83211.1"/>
    <property type="molecule type" value="Genomic_DNA"/>
</dbReference>
<accession>A0A0F9BFL5</accession>
<dbReference type="GO" id="GO:0140359">
    <property type="term" value="F:ABC-type transporter activity"/>
    <property type="evidence" value="ECO:0007669"/>
    <property type="project" value="InterPro"/>
</dbReference>
<feature type="transmembrane region" description="Helical" evidence="5">
    <location>
        <begin position="20"/>
        <end position="40"/>
    </location>
</feature>
<dbReference type="AlphaFoldDB" id="A0A0F9BFL5"/>
<reference evidence="7" key="1">
    <citation type="journal article" date="2015" name="Nature">
        <title>Complex archaea that bridge the gap between prokaryotes and eukaryotes.</title>
        <authorList>
            <person name="Spang A."/>
            <person name="Saw J.H."/>
            <person name="Jorgensen S.L."/>
            <person name="Zaremba-Niedzwiedzka K."/>
            <person name="Martijn J."/>
            <person name="Lind A.E."/>
            <person name="van Eijk R."/>
            <person name="Schleper C."/>
            <person name="Guy L."/>
            <person name="Ettema T.J."/>
        </authorList>
    </citation>
    <scope>NUCLEOTIDE SEQUENCE</scope>
</reference>
<protein>
    <recommendedName>
        <fullName evidence="6">ABC transmembrane type-2 domain-containing protein</fullName>
    </recommendedName>
</protein>
<organism evidence="7">
    <name type="scientific">marine sediment metagenome</name>
    <dbReference type="NCBI Taxonomy" id="412755"/>
    <lineage>
        <taxon>unclassified sequences</taxon>
        <taxon>metagenomes</taxon>
        <taxon>ecological metagenomes</taxon>
    </lineage>
</organism>
<feature type="domain" description="ABC transmembrane type-2" evidence="6">
    <location>
        <begin position="92"/>
        <end position="160"/>
    </location>
</feature>
<gene>
    <name evidence="7" type="ORF">LCGC14_2795640</name>
</gene>
<keyword evidence="3 5" id="KW-1133">Transmembrane helix</keyword>
<evidence type="ECO:0000256" key="5">
    <source>
        <dbReference type="SAM" id="Phobius"/>
    </source>
</evidence>
<evidence type="ECO:0000259" key="6">
    <source>
        <dbReference type="PROSITE" id="PS51012"/>
    </source>
</evidence>
<name>A0A0F9BFL5_9ZZZZ</name>
<sequence length="173" mass="19459">MCATPINYTWLILCSSLWQFIFETFRVACYFAIAMLIFGMRFEHSNWLLGGLVMALTGPIFLMLGIMSCSILIVVKRGDPVNWIFSSLGAILAGTMFPVSVLPEWLQRIAFWLPLTHSLEAMRKVLLAGADFENVSGHLLALMLFIIVLVPMTVLINSFCMRYAKKKGAFSTH</sequence>
<dbReference type="GO" id="GO:0043190">
    <property type="term" value="C:ATP-binding cassette (ABC) transporter complex"/>
    <property type="evidence" value="ECO:0007669"/>
    <property type="project" value="InterPro"/>
</dbReference>
<dbReference type="Pfam" id="PF01061">
    <property type="entry name" value="ABC2_membrane"/>
    <property type="match status" value="1"/>
</dbReference>
<dbReference type="InterPro" id="IPR051784">
    <property type="entry name" value="Nod_factor_ABC_transporter"/>
</dbReference>
<dbReference type="InterPro" id="IPR047817">
    <property type="entry name" value="ABC2_TM_bact-type"/>
</dbReference>
<dbReference type="PRINTS" id="PR00164">
    <property type="entry name" value="ABC2TRNSPORT"/>
</dbReference>
<dbReference type="PANTHER" id="PTHR43229:SF2">
    <property type="entry name" value="NODULATION PROTEIN J"/>
    <property type="match status" value="1"/>
</dbReference>
<evidence type="ECO:0000256" key="3">
    <source>
        <dbReference type="ARBA" id="ARBA00022989"/>
    </source>
</evidence>
<dbReference type="InterPro" id="IPR013525">
    <property type="entry name" value="ABC2_TM"/>
</dbReference>
<feature type="transmembrane region" description="Helical" evidence="5">
    <location>
        <begin position="81"/>
        <end position="102"/>
    </location>
</feature>